<reference evidence="1" key="1">
    <citation type="submission" date="2021-05" db="EMBL/GenBank/DDBJ databases">
        <authorList>
            <person name="Scholz U."/>
            <person name="Mascher M."/>
            <person name="Fiebig A."/>
        </authorList>
    </citation>
    <scope>NUCLEOTIDE SEQUENCE [LARGE SCALE GENOMIC DNA]</scope>
</reference>
<dbReference type="Proteomes" id="UP001732700">
    <property type="component" value="Chromosome 5A"/>
</dbReference>
<organism evidence="1 2">
    <name type="scientific">Avena sativa</name>
    <name type="common">Oat</name>
    <dbReference type="NCBI Taxonomy" id="4498"/>
    <lineage>
        <taxon>Eukaryota</taxon>
        <taxon>Viridiplantae</taxon>
        <taxon>Streptophyta</taxon>
        <taxon>Embryophyta</taxon>
        <taxon>Tracheophyta</taxon>
        <taxon>Spermatophyta</taxon>
        <taxon>Magnoliopsida</taxon>
        <taxon>Liliopsida</taxon>
        <taxon>Poales</taxon>
        <taxon>Poaceae</taxon>
        <taxon>BOP clade</taxon>
        <taxon>Pooideae</taxon>
        <taxon>Poodae</taxon>
        <taxon>Poeae</taxon>
        <taxon>Poeae Chloroplast Group 1 (Aveneae type)</taxon>
        <taxon>Aveninae</taxon>
        <taxon>Avena</taxon>
    </lineage>
</organism>
<evidence type="ECO:0000313" key="1">
    <source>
        <dbReference type="EnsemblPlants" id="AVESA.00010b.r2.5AG0818470.1.CDS"/>
    </source>
</evidence>
<proteinExistence type="predicted"/>
<keyword evidence="2" id="KW-1185">Reference proteome</keyword>
<reference evidence="1" key="2">
    <citation type="submission" date="2025-09" db="UniProtKB">
        <authorList>
            <consortium name="EnsemblPlants"/>
        </authorList>
    </citation>
    <scope>IDENTIFICATION</scope>
</reference>
<sequence length="300" mass="34594">MSKDTSSKQSLGDIILQKIREKDATVSTEGRPAPKLDTRIVELYKEVGQVLRRYTSGKIPKALKRIPSLECWADVLQLTQPEHWSPNAVYQATRLFSSNMSAKNAVRFYEAILLPRIRNDIKHNKRLHFALYQAMKKSLYKPAAFFKGILLPICQEGDCTLREAVIIGSILEKCTIPPLHASAALMKLADMEYCGTTSYFIKIFLERNMLCRIVYLMQFLPISCGFLTMRGTCLLYGTSRCSPLWKDTRMSWRRKIRRNLHTCWITRNIIWLLQKSAGNFEVGQTGVKRRPICRSVHLFR</sequence>
<name>A0ACD5XMS9_AVESA</name>
<evidence type="ECO:0000313" key="2">
    <source>
        <dbReference type="Proteomes" id="UP001732700"/>
    </source>
</evidence>
<dbReference type="EnsemblPlants" id="AVESA.00010b.r2.5AG0818470.1">
    <property type="protein sequence ID" value="AVESA.00010b.r2.5AG0818470.1.CDS"/>
    <property type="gene ID" value="AVESA.00010b.r2.5AG0818470"/>
</dbReference>
<protein>
    <submittedName>
        <fullName evidence="1">Uncharacterized protein</fullName>
    </submittedName>
</protein>
<accession>A0ACD5XMS9</accession>